<gene>
    <name evidence="1" type="ORF">O0V09_16350</name>
</gene>
<dbReference type="EMBL" id="JAPTGG010000016">
    <property type="protein sequence ID" value="MCZ0866785.1"/>
    <property type="molecule type" value="Genomic_DNA"/>
</dbReference>
<proteinExistence type="predicted"/>
<protein>
    <submittedName>
        <fullName evidence="1">Uncharacterized protein</fullName>
    </submittedName>
</protein>
<comment type="caution">
    <text evidence="1">The sequence shown here is derived from an EMBL/GenBank/DDBJ whole genome shotgun (WGS) entry which is preliminary data.</text>
</comment>
<dbReference type="RefSeq" id="WP_268905298.1">
    <property type="nucleotide sequence ID" value="NZ_JAPTGG010000016.1"/>
</dbReference>
<accession>A0A9J6RR73</accession>
<name>A0A9J6RR73_9GAMM</name>
<reference evidence="1 2" key="1">
    <citation type="submission" date="2022-12" db="EMBL/GenBank/DDBJ databases">
        <title>Dasania phycosphaerae sp. nov., isolated from particulate material of the south coast of Korea.</title>
        <authorList>
            <person name="Jiang Y."/>
        </authorList>
    </citation>
    <scope>NUCLEOTIDE SEQUENCE [LARGE SCALE GENOMIC DNA]</scope>
    <source>
        <strain evidence="1 2">GY-19</strain>
    </source>
</reference>
<dbReference type="Proteomes" id="UP001069090">
    <property type="component" value="Unassembled WGS sequence"/>
</dbReference>
<sequence length="43" mass="4783">MAIAKQIQLIHGDPDALEGLRVHLQEKTAFTVGVATYRNILHL</sequence>
<organism evidence="1 2">
    <name type="scientific">Dasania phycosphaerae</name>
    <dbReference type="NCBI Taxonomy" id="2950436"/>
    <lineage>
        <taxon>Bacteria</taxon>
        <taxon>Pseudomonadati</taxon>
        <taxon>Pseudomonadota</taxon>
        <taxon>Gammaproteobacteria</taxon>
        <taxon>Cellvibrionales</taxon>
        <taxon>Spongiibacteraceae</taxon>
        <taxon>Dasania</taxon>
    </lineage>
</organism>
<evidence type="ECO:0000313" key="2">
    <source>
        <dbReference type="Proteomes" id="UP001069090"/>
    </source>
</evidence>
<evidence type="ECO:0000313" key="1">
    <source>
        <dbReference type="EMBL" id="MCZ0866785.1"/>
    </source>
</evidence>
<dbReference type="AlphaFoldDB" id="A0A9J6RR73"/>
<keyword evidence="2" id="KW-1185">Reference proteome</keyword>